<dbReference type="OrthoDB" id="120588at2157"/>
<dbReference type="GO" id="GO:0019385">
    <property type="term" value="P:methanogenesis, from acetate"/>
    <property type="evidence" value="ECO:0007669"/>
    <property type="project" value="InterPro"/>
</dbReference>
<proteinExistence type="predicted"/>
<sequence length="170" mass="18908">MSAWNPALSSPNQAIICSPKIAALTIKQSKNPMFVMGSLLNVIPEEIAEYAIKIAKLKHMTVVSTGGSNIMLSKLNFKPHYNIGAVELINHLKDSNWNGFCGKGNYDLICFIGVPYYIGSQGLSTLKNFAPHLKTITLCKFMHPNADLSYPNMSYDGWVIYLSKLVEYME</sequence>
<keyword evidence="2" id="KW-1185">Reference proteome</keyword>
<dbReference type="KEGG" id="mae:Maeo_0474"/>
<accession>A6UU88</accession>
<evidence type="ECO:0000313" key="2">
    <source>
        <dbReference type="Proteomes" id="UP000001106"/>
    </source>
</evidence>
<dbReference type="SUPFAM" id="SSF52467">
    <property type="entry name" value="DHS-like NAD/FAD-binding domain"/>
    <property type="match status" value="1"/>
</dbReference>
<dbReference type="RefSeq" id="WP_011973192.1">
    <property type="nucleotide sequence ID" value="NC_009635.1"/>
</dbReference>
<dbReference type="Proteomes" id="UP000001106">
    <property type="component" value="Chromosome"/>
</dbReference>
<protein>
    <submittedName>
        <fullName evidence="1">CO dehydrogenase/acetyl-CoA synthase complex, epsilon subunit</fullName>
    </submittedName>
</protein>
<dbReference type="Gene3D" id="3.40.50.1220">
    <property type="entry name" value="TPP-binding domain"/>
    <property type="match status" value="1"/>
</dbReference>
<name>A6UU88_META3</name>
<dbReference type="Pfam" id="PF02552">
    <property type="entry name" value="CO_dh"/>
    <property type="match status" value="1"/>
</dbReference>
<dbReference type="NCBIfam" id="TIGR00315">
    <property type="entry name" value="cdhB"/>
    <property type="match status" value="1"/>
</dbReference>
<dbReference type="eggNOG" id="arCOG04408">
    <property type="taxonomic scope" value="Archaea"/>
</dbReference>
<dbReference type="AlphaFoldDB" id="A6UU88"/>
<dbReference type="InterPro" id="IPR003704">
    <property type="entry name" value="CdhB"/>
</dbReference>
<organism evidence="1 2">
    <name type="scientific">Methanococcus aeolicus (strain ATCC BAA-1280 / DSM 17508 / OCM 812 / Nankai-3)</name>
    <dbReference type="NCBI Taxonomy" id="419665"/>
    <lineage>
        <taxon>Archaea</taxon>
        <taxon>Methanobacteriati</taxon>
        <taxon>Methanobacteriota</taxon>
        <taxon>Methanomada group</taxon>
        <taxon>Methanococci</taxon>
        <taxon>Methanococcales</taxon>
        <taxon>Methanococcaceae</taxon>
        <taxon>Methanococcus</taxon>
    </lineage>
</organism>
<dbReference type="InterPro" id="IPR029035">
    <property type="entry name" value="DHS-like_NAD/FAD-binding_dom"/>
</dbReference>
<dbReference type="EMBL" id="CP000743">
    <property type="protein sequence ID" value="ABR56060.1"/>
    <property type="molecule type" value="Genomic_DNA"/>
</dbReference>
<evidence type="ECO:0000313" key="1">
    <source>
        <dbReference type="EMBL" id="ABR56060.1"/>
    </source>
</evidence>
<dbReference type="HOGENOM" id="CLU_123700_0_0_2"/>
<reference evidence="1" key="1">
    <citation type="submission" date="2007-06" db="EMBL/GenBank/DDBJ databases">
        <title>Complete sequence of Methanococcus aeolicus Nankai-3.</title>
        <authorList>
            <consortium name="US DOE Joint Genome Institute"/>
            <person name="Copeland A."/>
            <person name="Lucas S."/>
            <person name="Lapidus A."/>
            <person name="Barry K."/>
            <person name="Glavina del Rio T."/>
            <person name="Dalin E."/>
            <person name="Tice H."/>
            <person name="Pitluck S."/>
            <person name="Chain P."/>
            <person name="Malfatti S."/>
            <person name="Shin M."/>
            <person name="Vergez L."/>
            <person name="Schmutz J."/>
            <person name="Larimer F."/>
            <person name="Land M."/>
            <person name="Hauser L."/>
            <person name="Kyrpides N."/>
            <person name="Lykidis A."/>
            <person name="Sieprawska-Lupa M."/>
            <person name="Whitman W.B."/>
            <person name="Richardson P."/>
        </authorList>
    </citation>
    <scope>NUCLEOTIDE SEQUENCE [LARGE SCALE GENOMIC DNA]</scope>
    <source>
        <strain evidence="1">Nankai-3</strain>
    </source>
</reference>
<gene>
    <name evidence="1" type="ordered locus">Maeo_0474</name>
</gene>
<dbReference type="GeneID" id="5327207"/>
<dbReference type="STRING" id="419665.Maeo_0474"/>